<dbReference type="Gene3D" id="3.30.470.160">
    <property type="entry name" value="Inositol polyphosphate kinase"/>
    <property type="match status" value="1"/>
</dbReference>
<evidence type="ECO:0000256" key="2">
    <source>
        <dbReference type="ARBA" id="ARBA00022777"/>
    </source>
</evidence>
<dbReference type="GO" id="GO:0016301">
    <property type="term" value="F:kinase activity"/>
    <property type="evidence" value="ECO:0007669"/>
    <property type="project" value="UniProtKB-KW"/>
</dbReference>
<evidence type="ECO:0000313" key="4">
    <source>
        <dbReference type="Proteomes" id="UP001348817"/>
    </source>
</evidence>
<evidence type="ECO:0000313" key="3">
    <source>
        <dbReference type="EMBL" id="BDD09535.1"/>
    </source>
</evidence>
<dbReference type="AlphaFoldDB" id="A0AAU9DEZ8"/>
<gene>
    <name evidence="3" type="ORF">FUAX_19670</name>
</gene>
<dbReference type="InterPro" id="IPR005522">
    <property type="entry name" value="IPK"/>
</dbReference>
<evidence type="ECO:0000256" key="1">
    <source>
        <dbReference type="ARBA" id="ARBA00022679"/>
    </source>
</evidence>
<organism evidence="3 4">
    <name type="scientific">Fulvitalea axinellae</name>
    <dbReference type="NCBI Taxonomy" id="1182444"/>
    <lineage>
        <taxon>Bacteria</taxon>
        <taxon>Pseudomonadati</taxon>
        <taxon>Bacteroidota</taxon>
        <taxon>Cytophagia</taxon>
        <taxon>Cytophagales</taxon>
        <taxon>Persicobacteraceae</taxon>
        <taxon>Fulvitalea</taxon>
    </lineage>
</organism>
<dbReference type="KEGG" id="fax:FUAX_19670"/>
<protein>
    <submittedName>
        <fullName evidence="3">Uncharacterized protein</fullName>
    </submittedName>
</protein>
<name>A0AAU9DEZ8_9BACT</name>
<reference evidence="3 4" key="1">
    <citation type="submission" date="2021-12" db="EMBL/GenBank/DDBJ databases">
        <title>Genome sequencing of bacteria with rrn-lacking chromosome and rrn-plasmid.</title>
        <authorList>
            <person name="Anda M."/>
            <person name="Iwasaki W."/>
        </authorList>
    </citation>
    <scope>NUCLEOTIDE SEQUENCE [LARGE SCALE GENOMIC DNA]</scope>
    <source>
        <strain evidence="3 4">DSM 100852</strain>
    </source>
</reference>
<keyword evidence="1" id="KW-0808">Transferase</keyword>
<dbReference type="Proteomes" id="UP001348817">
    <property type="component" value="Chromosome"/>
</dbReference>
<dbReference type="EMBL" id="AP025314">
    <property type="protein sequence ID" value="BDD09535.1"/>
    <property type="molecule type" value="Genomic_DNA"/>
</dbReference>
<dbReference type="GO" id="GO:0032958">
    <property type="term" value="P:inositol phosphate biosynthetic process"/>
    <property type="evidence" value="ECO:0007669"/>
    <property type="project" value="InterPro"/>
</dbReference>
<dbReference type="InterPro" id="IPR038286">
    <property type="entry name" value="IPK_sf"/>
</dbReference>
<proteinExistence type="predicted"/>
<dbReference type="SUPFAM" id="SSF56104">
    <property type="entry name" value="SAICAR synthase-like"/>
    <property type="match status" value="1"/>
</dbReference>
<dbReference type="Pfam" id="PF03770">
    <property type="entry name" value="IPK"/>
    <property type="match status" value="1"/>
</dbReference>
<keyword evidence="4" id="KW-1185">Reference proteome</keyword>
<sequence length="282" mass="32281">MMRDRTIQMAGHKADFLKLRKRIVKRVDPIEADQYRRFLEMGRQPSPIQPKIPAFAGPFGSIDELKQAIEPSKHEDIDKAWPKEKPGYHYVILDDVTGGHEGAKLHDLKIGTKTASYTEQRINQKRWVPTALAKAFMHQIIMDPWVSDQFGFRDEDSHKQKKWGKKGNLSQVKMTVSSMSVQSCSRVLDDVQDILEWARTSPTVYVGSSILIVANDIKPELSRAVLIDFAHPISEEMGFPKSKVDKYREAMLKGFETIRRELVNRVLGAYDESEDEDGFVHI</sequence>
<accession>A0AAU9DEZ8</accession>
<keyword evidence="2" id="KW-0418">Kinase</keyword>